<keyword evidence="5" id="KW-0805">Transcription regulation</keyword>
<dbReference type="InterPro" id="IPR036893">
    <property type="entry name" value="SBP_sf"/>
</dbReference>
<evidence type="ECO:0000256" key="1">
    <source>
        <dbReference type="ARBA" id="ARBA00004123"/>
    </source>
</evidence>
<dbReference type="GO" id="GO:0008270">
    <property type="term" value="F:zinc ion binding"/>
    <property type="evidence" value="ECO:0007669"/>
    <property type="project" value="UniProtKB-KW"/>
</dbReference>
<dbReference type="AlphaFoldDB" id="A0AAD5GZ49"/>
<gene>
    <name evidence="12" type="ORF">M8C21_026321</name>
</gene>
<evidence type="ECO:0000256" key="5">
    <source>
        <dbReference type="ARBA" id="ARBA00023015"/>
    </source>
</evidence>
<dbReference type="SUPFAM" id="SSF103612">
    <property type="entry name" value="SBT domain"/>
    <property type="match status" value="1"/>
</dbReference>
<evidence type="ECO:0000256" key="4">
    <source>
        <dbReference type="ARBA" id="ARBA00022833"/>
    </source>
</evidence>
<keyword evidence="8" id="KW-0539">Nucleus</keyword>
<dbReference type="Proteomes" id="UP001206925">
    <property type="component" value="Unassembled WGS sequence"/>
</dbReference>
<keyword evidence="6" id="KW-0238">DNA-binding</keyword>
<dbReference type="InterPro" id="IPR044817">
    <property type="entry name" value="SBP-like"/>
</dbReference>
<keyword evidence="3 10" id="KW-0863">Zinc-finger</keyword>
<keyword evidence="4" id="KW-0862">Zinc</keyword>
<evidence type="ECO:0000256" key="8">
    <source>
        <dbReference type="ARBA" id="ARBA00023242"/>
    </source>
</evidence>
<dbReference type="InterPro" id="IPR004333">
    <property type="entry name" value="SBP_dom"/>
</dbReference>
<organism evidence="12 13">
    <name type="scientific">Ambrosia artemisiifolia</name>
    <name type="common">Common ragweed</name>
    <dbReference type="NCBI Taxonomy" id="4212"/>
    <lineage>
        <taxon>Eukaryota</taxon>
        <taxon>Viridiplantae</taxon>
        <taxon>Streptophyta</taxon>
        <taxon>Embryophyta</taxon>
        <taxon>Tracheophyta</taxon>
        <taxon>Spermatophyta</taxon>
        <taxon>Magnoliopsida</taxon>
        <taxon>eudicotyledons</taxon>
        <taxon>Gunneridae</taxon>
        <taxon>Pentapetalae</taxon>
        <taxon>asterids</taxon>
        <taxon>campanulids</taxon>
        <taxon>Asterales</taxon>
        <taxon>Asteraceae</taxon>
        <taxon>Asteroideae</taxon>
        <taxon>Heliantheae alliance</taxon>
        <taxon>Heliantheae</taxon>
        <taxon>Ambrosia</taxon>
    </lineage>
</organism>
<comment type="subcellular location">
    <subcellularLocation>
        <location evidence="1">Nucleus</location>
    </subcellularLocation>
</comment>
<dbReference type="GO" id="GO:0003677">
    <property type="term" value="F:DNA binding"/>
    <property type="evidence" value="ECO:0007669"/>
    <property type="project" value="UniProtKB-KW"/>
</dbReference>
<dbReference type="Gene3D" id="4.10.1100.10">
    <property type="entry name" value="Transcription factor, SBP-box domain"/>
    <property type="match status" value="1"/>
</dbReference>
<dbReference type="PROSITE" id="PS51141">
    <property type="entry name" value="ZF_SBP"/>
    <property type="match status" value="1"/>
</dbReference>
<evidence type="ECO:0000259" key="11">
    <source>
        <dbReference type="PROSITE" id="PS51141"/>
    </source>
</evidence>
<evidence type="ECO:0000313" key="12">
    <source>
        <dbReference type="EMBL" id="KAI7756838.1"/>
    </source>
</evidence>
<sequence>MCFQEMDESWSYKYYPVVKGFASDQSIASDVVFGKNQLSSHPNELNFDNQIFGDINFPQLMNNCYEDHESKSRQSGVIDLKLGRIVDRKDARIFGSLSSSSSKRSEQKGVCSSTPFCKVYGCNKNLSKCKQYYKRHKVCEVHSKTSKVIVNGIEQRFCQQCSRFHLLREFDDGKRSCRKRLAGHNERRRKPHVGPLFERRKRLLPSYNISVEGNMFSEPAETTSSFPNPYNLQSPYQQTQADSKLRWDMNLEERNAHDLQSASNIIDEQFHSTYVSPYSFKTNPRSSNECTRASSSSSASVRSLLSSQSGNNVVRCGIMYYDDQVVGDESCMIDLFQLSS</sequence>
<dbReference type="PANTHER" id="PTHR31251">
    <property type="entry name" value="SQUAMOSA PROMOTER-BINDING-LIKE PROTEIN 4"/>
    <property type="match status" value="1"/>
</dbReference>
<evidence type="ECO:0000256" key="7">
    <source>
        <dbReference type="ARBA" id="ARBA00023163"/>
    </source>
</evidence>
<dbReference type="EMBL" id="JAMZMK010000246">
    <property type="protein sequence ID" value="KAI7756838.1"/>
    <property type="molecule type" value="Genomic_DNA"/>
</dbReference>
<evidence type="ECO:0000256" key="3">
    <source>
        <dbReference type="ARBA" id="ARBA00022771"/>
    </source>
</evidence>
<accession>A0AAD5GZ49</accession>
<comment type="caution">
    <text evidence="12">The sequence shown here is derived from an EMBL/GenBank/DDBJ whole genome shotgun (WGS) entry which is preliminary data.</text>
</comment>
<dbReference type="GO" id="GO:0005634">
    <property type="term" value="C:nucleus"/>
    <property type="evidence" value="ECO:0007669"/>
    <property type="project" value="UniProtKB-SubCell"/>
</dbReference>
<protein>
    <recommendedName>
        <fullName evidence="11">SBP-type domain-containing protein</fullName>
    </recommendedName>
</protein>
<dbReference type="FunFam" id="4.10.1100.10:FF:000001">
    <property type="entry name" value="Squamosa promoter-binding-like protein 14"/>
    <property type="match status" value="1"/>
</dbReference>
<dbReference type="PANTHER" id="PTHR31251:SF160">
    <property type="entry name" value="SBP-TYPE DOMAIN-CONTAINING PROTEIN"/>
    <property type="match status" value="1"/>
</dbReference>
<name>A0AAD5GZ49_AMBAR</name>
<evidence type="ECO:0000256" key="9">
    <source>
        <dbReference type="ARBA" id="ARBA00056472"/>
    </source>
</evidence>
<keyword evidence="13" id="KW-1185">Reference proteome</keyword>
<evidence type="ECO:0000313" key="13">
    <source>
        <dbReference type="Proteomes" id="UP001206925"/>
    </source>
</evidence>
<evidence type="ECO:0000256" key="10">
    <source>
        <dbReference type="PROSITE-ProRule" id="PRU00470"/>
    </source>
</evidence>
<evidence type="ECO:0000256" key="2">
    <source>
        <dbReference type="ARBA" id="ARBA00022723"/>
    </source>
</evidence>
<feature type="domain" description="SBP-type" evidence="11">
    <location>
        <begin position="114"/>
        <end position="191"/>
    </location>
</feature>
<keyword evidence="2" id="KW-0479">Metal-binding</keyword>
<proteinExistence type="predicted"/>
<comment type="function">
    <text evidence="9">Probable transcriptional factor. Binds to the promoter of the SQUAMOSA gene.</text>
</comment>
<keyword evidence="7" id="KW-0804">Transcription</keyword>
<dbReference type="Pfam" id="PF03110">
    <property type="entry name" value="SBP"/>
    <property type="match status" value="1"/>
</dbReference>
<reference evidence="12" key="1">
    <citation type="submission" date="2022-06" db="EMBL/GenBank/DDBJ databases">
        <title>Uncovering the hologenomic basis of an extraordinary plant invasion.</title>
        <authorList>
            <person name="Bieker V.C."/>
            <person name="Martin M.D."/>
            <person name="Gilbert T."/>
            <person name="Hodgins K."/>
            <person name="Battlay P."/>
            <person name="Petersen B."/>
            <person name="Wilson J."/>
        </authorList>
    </citation>
    <scope>NUCLEOTIDE SEQUENCE</scope>
    <source>
        <strain evidence="12">AA19_3_7</strain>
        <tissue evidence="12">Leaf</tissue>
    </source>
</reference>
<evidence type="ECO:0000256" key="6">
    <source>
        <dbReference type="ARBA" id="ARBA00023125"/>
    </source>
</evidence>